<evidence type="ECO:0000256" key="1">
    <source>
        <dbReference type="SAM" id="MobiDB-lite"/>
    </source>
</evidence>
<evidence type="ECO:0000313" key="2">
    <source>
        <dbReference type="EMBL" id="CEL95744.1"/>
    </source>
</evidence>
<feature type="compositionally biased region" description="Basic and acidic residues" evidence="1">
    <location>
        <begin position="65"/>
        <end position="95"/>
    </location>
</feature>
<feature type="compositionally biased region" description="Acidic residues" evidence="1">
    <location>
        <begin position="105"/>
        <end position="114"/>
    </location>
</feature>
<organism evidence="2 3">
    <name type="scientific">Vitrella brassicaformis (strain CCMP3155)</name>
    <dbReference type="NCBI Taxonomy" id="1169540"/>
    <lineage>
        <taxon>Eukaryota</taxon>
        <taxon>Sar</taxon>
        <taxon>Alveolata</taxon>
        <taxon>Colpodellida</taxon>
        <taxon>Vitrellaceae</taxon>
        <taxon>Vitrella</taxon>
    </lineage>
</organism>
<dbReference type="InParanoid" id="A0A0G4EGZ9"/>
<dbReference type="AlphaFoldDB" id="A0A0G4EGZ9"/>
<dbReference type="EMBL" id="CDMY01000236">
    <property type="protein sequence ID" value="CEL95744.1"/>
    <property type="molecule type" value="Genomic_DNA"/>
</dbReference>
<feature type="region of interest" description="Disordered" evidence="1">
    <location>
        <begin position="29"/>
        <end position="207"/>
    </location>
</feature>
<evidence type="ECO:0000313" key="3">
    <source>
        <dbReference type="Proteomes" id="UP000041254"/>
    </source>
</evidence>
<gene>
    <name evidence="2" type="ORF">Vbra_3797</name>
</gene>
<dbReference type="Proteomes" id="UP000041254">
    <property type="component" value="Unassembled WGS sequence"/>
</dbReference>
<protein>
    <submittedName>
        <fullName evidence="2">Uncharacterized protein</fullName>
    </submittedName>
</protein>
<dbReference type="InterPro" id="IPR011009">
    <property type="entry name" value="Kinase-like_dom_sf"/>
</dbReference>
<dbReference type="SUPFAM" id="SSF56112">
    <property type="entry name" value="Protein kinase-like (PK-like)"/>
    <property type="match status" value="1"/>
</dbReference>
<feature type="compositionally biased region" description="Basic and acidic residues" evidence="1">
    <location>
        <begin position="185"/>
        <end position="195"/>
    </location>
</feature>
<keyword evidence="3" id="KW-1185">Reference proteome</keyword>
<sequence>MQHHFYNPPAPAAHALGWGFVPPAATMAPHRAPQTAAAPPRHAGPIRPNIAAIPMATPAVQPASKAREGEGRERERRETERREREEDVKEEERASEALAAHPSQPEEEEEEEERDHEAAGEPPRQEEPQGLAESAPAASAPSESPVGDSDEPSVPSRVVVEAAGEAATDSDRNEPAPPATAPLHGQEEASIRDDAAAESEPSDLAQPVPASLARPLDKHQLTGAFFFNERVLQLRGSVDGTDAVIRLLVPNKLRKVLEKAPLKNDDATAIQMLKACRCLEDEAQLLHRIGDQLKLPRLLSRGYVREDEPMTLKLWPMDKDKRCGVQGEGEPTELEVRGVYYAVELLKFAGEDALNLWQFAVARAATTLSASTSTPLVPPAGYELWGSKTWSKTLSSSMMSAVASTSREVIHRGLLDALKAVQALHRRHSFPPLPEGTELPDYPLSPIFQKDGPKEYPRFRSKVPSLWERGAGAVTLVHGDMHAANLMVTGDTHHIEVKHIDHECVRELNEDPVAQTVNPAHVISTPLTYVPVDYFLSRARGEHYPPRWQGTDTYGVVVSVAFAALAGHREMAGRLRGWGLCRGVGDGLFVNTWMRGKCEMTELLDTAGKQEERVREKLVQKGLAKERETHGEIMSTILTAAREASEEELLDLNVAKACFTFIAPQEDPYKKPLDDLIDEIETMINRAYPGHR</sequence>
<proteinExistence type="predicted"/>
<reference evidence="2 3" key="1">
    <citation type="submission" date="2014-11" db="EMBL/GenBank/DDBJ databases">
        <authorList>
            <person name="Zhu J."/>
            <person name="Qi W."/>
            <person name="Song R."/>
        </authorList>
    </citation>
    <scope>NUCLEOTIDE SEQUENCE [LARGE SCALE GENOMIC DNA]</scope>
</reference>
<name>A0A0G4EGZ9_VITBC</name>
<accession>A0A0G4EGZ9</accession>
<feature type="compositionally biased region" description="Low complexity" evidence="1">
    <location>
        <begin position="132"/>
        <end position="145"/>
    </location>
</feature>
<feature type="compositionally biased region" description="Basic and acidic residues" evidence="1">
    <location>
        <begin position="115"/>
        <end position="127"/>
    </location>
</feature>
<dbReference type="VEuPathDB" id="CryptoDB:Vbra_3797"/>
<dbReference type="PhylomeDB" id="A0A0G4EGZ9"/>